<dbReference type="SUPFAM" id="SSF53383">
    <property type="entry name" value="PLP-dependent transferases"/>
    <property type="match status" value="1"/>
</dbReference>
<name>A0A1G6EKJ6_9BACT</name>
<dbReference type="PANTHER" id="PTHR30244:SF34">
    <property type="entry name" value="DTDP-4-AMINO-4,6-DIDEOXYGALACTOSE TRANSAMINASE"/>
    <property type="match status" value="1"/>
</dbReference>
<protein>
    <submittedName>
        <fullName evidence="3">dTDP-4-amino-4,6-dideoxygalactose transaminase</fullName>
    </submittedName>
</protein>
<dbReference type="EMBL" id="FMXO01000019">
    <property type="protein sequence ID" value="SDB58023.1"/>
    <property type="molecule type" value="Genomic_DNA"/>
</dbReference>
<dbReference type="STRING" id="617002.SAMN05660653_02924"/>
<keyword evidence="2" id="KW-0663">Pyridoxal phosphate</keyword>
<reference evidence="3 4" key="1">
    <citation type="submission" date="2016-10" db="EMBL/GenBank/DDBJ databases">
        <authorList>
            <person name="de Groot N.N."/>
        </authorList>
    </citation>
    <scope>NUCLEOTIDE SEQUENCE [LARGE SCALE GENOMIC DNA]</scope>
    <source>
        <strain evidence="3 4">ASO4-2</strain>
    </source>
</reference>
<evidence type="ECO:0000313" key="4">
    <source>
        <dbReference type="Proteomes" id="UP000198771"/>
    </source>
</evidence>
<sequence>MLLYNIPPAETRLSWTALSKGFIPGRSDFSGKIRNLTSGRACILAGSARILLYLLFKELRGQAGPEKSEVLLPGYTCYSVAAAAVKAGLRVALYDLNPRTFQPDLHSVERALSDRTLAVVGQHLLGMPADLEPLISAAQRHGVCLIEDSAQFMASNQTKQFSTGADFTVYSFGRGKPLPLGGGGALIANSPKATTPLKRIAEAVLTSPNGSKGPMAPAMTRIMSWPRLYWMLEKLPIGLGRTVYDPGFPVTSMAAALQRIGTAALSDLALLNQHRAMIGEIYIKGFQSGPTQGSLSYVPSCVRFPILVRCRDKMRQLAAYGVRRLYPMALVDLPALRSRLADPVPKTFGAREIAQRMVTLPTHLGVDQRLAEIIVNIAQAAFEDIQTVTSVTSTSGTKKTP</sequence>
<evidence type="ECO:0000256" key="1">
    <source>
        <dbReference type="ARBA" id="ARBA00037999"/>
    </source>
</evidence>
<comment type="similarity">
    <text evidence="1 2">Belongs to the DegT/DnrJ/EryC1 family.</text>
</comment>
<dbReference type="InterPro" id="IPR000653">
    <property type="entry name" value="DegT/StrS_aminotransferase"/>
</dbReference>
<dbReference type="GO" id="GO:0008483">
    <property type="term" value="F:transaminase activity"/>
    <property type="evidence" value="ECO:0007669"/>
    <property type="project" value="TreeGrafter"/>
</dbReference>
<dbReference type="Gene3D" id="3.40.640.10">
    <property type="entry name" value="Type I PLP-dependent aspartate aminotransferase-like (Major domain)"/>
    <property type="match status" value="1"/>
</dbReference>
<proteinExistence type="inferred from homology"/>
<keyword evidence="4" id="KW-1185">Reference proteome</keyword>
<evidence type="ECO:0000313" key="3">
    <source>
        <dbReference type="EMBL" id="SDB58023.1"/>
    </source>
</evidence>
<dbReference type="GO" id="GO:0030170">
    <property type="term" value="F:pyridoxal phosphate binding"/>
    <property type="evidence" value="ECO:0007669"/>
    <property type="project" value="TreeGrafter"/>
</dbReference>
<dbReference type="InterPro" id="IPR015424">
    <property type="entry name" value="PyrdxlP-dep_Trfase"/>
</dbReference>
<organism evidence="3 4">
    <name type="scientific">Desulfonatronum thiosulfatophilum</name>
    <dbReference type="NCBI Taxonomy" id="617002"/>
    <lineage>
        <taxon>Bacteria</taxon>
        <taxon>Pseudomonadati</taxon>
        <taxon>Thermodesulfobacteriota</taxon>
        <taxon>Desulfovibrionia</taxon>
        <taxon>Desulfovibrionales</taxon>
        <taxon>Desulfonatronaceae</taxon>
        <taxon>Desulfonatronum</taxon>
    </lineage>
</organism>
<accession>A0A1G6EKJ6</accession>
<dbReference type="PANTHER" id="PTHR30244">
    <property type="entry name" value="TRANSAMINASE"/>
    <property type="match status" value="1"/>
</dbReference>
<dbReference type="InterPro" id="IPR015421">
    <property type="entry name" value="PyrdxlP-dep_Trfase_major"/>
</dbReference>
<dbReference type="Pfam" id="PF01041">
    <property type="entry name" value="DegT_DnrJ_EryC1"/>
    <property type="match status" value="1"/>
</dbReference>
<gene>
    <name evidence="3" type="ORF">SAMN05660653_02924</name>
</gene>
<dbReference type="AlphaFoldDB" id="A0A1G6EKJ6"/>
<dbReference type="Proteomes" id="UP000198771">
    <property type="component" value="Unassembled WGS sequence"/>
</dbReference>
<evidence type="ECO:0000256" key="2">
    <source>
        <dbReference type="RuleBase" id="RU004508"/>
    </source>
</evidence>
<dbReference type="GO" id="GO:0000271">
    <property type="term" value="P:polysaccharide biosynthetic process"/>
    <property type="evidence" value="ECO:0007669"/>
    <property type="project" value="TreeGrafter"/>
</dbReference>